<dbReference type="InterPro" id="IPR009506">
    <property type="entry name" value="YjiS-like"/>
</dbReference>
<dbReference type="Proteomes" id="UP000503336">
    <property type="component" value="Chromosome"/>
</dbReference>
<dbReference type="Pfam" id="PF06568">
    <property type="entry name" value="YjiS-like"/>
    <property type="match status" value="1"/>
</dbReference>
<evidence type="ECO:0000313" key="3">
    <source>
        <dbReference type="Proteomes" id="UP000503336"/>
    </source>
</evidence>
<evidence type="ECO:0000313" key="2">
    <source>
        <dbReference type="EMBL" id="QIE55318.1"/>
    </source>
</evidence>
<dbReference type="AlphaFoldDB" id="A0A7L5BWW7"/>
<keyword evidence="3" id="KW-1185">Reference proteome</keyword>
<accession>A0A7L5BWW7</accession>
<dbReference type="KEGG" id="hdh:G5B40_07525"/>
<dbReference type="RefSeq" id="WP_165097047.1">
    <property type="nucleotide sequence ID" value="NZ_CP049056.1"/>
</dbReference>
<dbReference type="EMBL" id="CP049056">
    <property type="protein sequence ID" value="QIE55318.1"/>
    <property type="molecule type" value="Genomic_DNA"/>
</dbReference>
<sequence length="69" mass="7526">MAYITDTNAAATHRGESALVAALTRLVARFNAWRSYRATYRALSALSDAELNDIGLTRGEIARVSRDAI</sequence>
<gene>
    <name evidence="2" type="ORF">G5B40_07525</name>
</gene>
<evidence type="ECO:0000259" key="1">
    <source>
        <dbReference type="Pfam" id="PF06568"/>
    </source>
</evidence>
<organism evidence="2 3">
    <name type="scientific">Pikeienuella piscinae</name>
    <dbReference type="NCBI Taxonomy" id="2748098"/>
    <lineage>
        <taxon>Bacteria</taxon>
        <taxon>Pseudomonadati</taxon>
        <taxon>Pseudomonadota</taxon>
        <taxon>Alphaproteobacteria</taxon>
        <taxon>Rhodobacterales</taxon>
        <taxon>Paracoccaceae</taxon>
        <taxon>Pikeienuella</taxon>
    </lineage>
</organism>
<reference evidence="2 3" key="1">
    <citation type="submission" date="2020-02" db="EMBL/GenBank/DDBJ databases">
        <title>complete genome sequence of Rhodobacteraceae bacterium.</title>
        <authorList>
            <person name="Park J."/>
            <person name="Kim Y.-S."/>
            <person name="Kim K.-H."/>
        </authorList>
    </citation>
    <scope>NUCLEOTIDE SEQUENCE [LARGE SCALE GENOMIC DNA]</scope>
    <source>
        <strain evidence="2 3">RR4-56</strain>
    </source>
</reference>
<protein>
    <submittedName>
        <fullName evidence="2">DUF1127 domain-containing protein</fullName>
    </submittedName>
</protein>
<name>A0A7L5BWW7_9RHOB</name>
<proteinExistence type="predicted"/>
<feature type="domain" description="YjiS-like" evidence="1">
    <location>
        <begin position="26"/>
        <end position="61"/>
    </location>
</feature>